<feature type="signal peptide" evidence="5">
    <location>
        <begin position="1"/>
        <end position="23"/>
    </location>
</feature>
<evidence type="ECO:0000256" key="5">
    <source>
        <dbReference type="SAM" id="SignalP"/>
    </source>
</evidence>
<dbReference type="Pfam" id="PF00753">
    <property type="entry name" value="Lactamase_B"/>
    <property type="match status" value="1"/>
</dbReference>
<dbReference type="InterPro" id="IPR036866">
    <property type="entry name" value="RibonucZ/Hydroxyglut_hydro"/>
</dbReference>
<dbReference type="EMBL" id="WTYN01000001">
    <property type="protein sequence ID" value="MXO61868.1"/>
    <property type="molecule type" value="Genomic_DNA"/>
</dbReference>
<protein>
    <submittedName>
        <fullName evidence="7">Subclass B3 metallo-beta-lactamase</fullName>
    </submittedName>
</protein>
<evidence type="ECO:0000256" key="1">
    <source>
        <dbReference type="ARBA" id="ARBA00001947"/>
    </source>
</evidence>
<evidence type="ECO:0000259" key="6">
    <source>
        <dbReference type="SMART" id="SM00849"/>
    </source>
</evidence>
<evidence type="ECO:0000313" key="8">
    <source>
        <dbReference type="Proteomes" id="UP000445582"/>
    </source>
</evidence>
<sequence length="303" mass="32060">MSARTAFCALALACLGATQPAEFDDPDPSQAAWAERCEAWDDWNKPGPAFRIYGNSWYVGTCGISAILIAGSDGHVLIDGGTVKGADLIAANIAAAGFDIRDVKVILFSHEHDDHVGGLAKLQELSGAVVLSSKGARTTMETGGPSSDDPQRAIANRFDPVRVAGIAEDNMAVQVGDLSIIGWETPGHTPGAMSWQWQARSAHGNPAMTINYIDSLSPISADEYRFSDHPAYVAQFRAGLERMKSIGCGILVTPHPSASAMEVRIAQGGLVEDRSACFEYVDAAGKRLDARLAKEADSGEAAE</sequence>
<dbReference type="InterPro" id="IPR001279">
    <property type="entry name" value="Metallo-B-lactamas"/>
</dbReference>
<accession>A0A844YFN2</accession>
<dbReference type="InterPro" id="IPR001018">
    <property type="entry name" value="Beta-lactamase_class-B_CS"/>
</dbReference>
<keyword evidence="2" id="KW-0479">Metal-binding</keyword>
<evidence type="ECO:0000313" key="7">
    <source>
        <dbReference type="EMBL" id="MXO61868.1"/>
    </source>
</evidence>
<feature type="chain" id="PRO_5032610747" evidence="5">
    <location>
        <begin position="24"/>
        <end position="303"/>
    </location>
</feature>
<dbReference type="SMART" id="SM00849">
    <property type="entry name" value="Lactamase_B"/>
    <property type="match status" value="1"/>
</dbReference>
<dbReference type="GO" id="GO:0008270">
    <property type="term" value="F:zinc ion binding"/>
    <property type="evidence" value="ECO:0007669"/>
    <property type="project" value="InterPro"/>
</dbReference>
<evidence type="ECO:0000256" key="3">
    <source>
        <dbReference type="ARBA" id="ARBA00022801"/>
    </source>
</evidence>
<dbReference type="RefSeq" id="WP_160670933.1">
    <property type="nucleotide sequence ID" value="NZ_WTYN01000001.1"/>
</dbReference>
<dbReference type="SUPFAM" id="SSF56281">
    <property type="entry name" value="Metallo-hydrolase/oxidoreductase"/>
    <property type="match status" value="1"/>
</dbReference>
<proteinExistence type="predicted"/>
<comment type="cofactor">
    <cofactor evidence="1">
        <name>Zn(2+)</name>
        <dbReference type="ChEBI" id="CHEBI:29105"/>
    </cofactor>
</comment>
<comment type="caution">
    <text evidence="7">The sequence shown here is derived from an EMBL/GenBank/DDBJ whole genome shotgun (WGS) entry which is preliminary data.</text>
</comment>
<organism evidence="7 8">
    <name type="scientific">Qipengyuania oceanensis</name>
    <dbReference type="NCBI Taxonomy" id="1463597"/>
    <lineage>
        <taxon>Bacteria</taxon>
        <taxon>Pseudomonadati</taxon>
        <taxon>Pseudomonadota</taxon>
        <taxon>Alphaproteobacteria</taxon>
        <taxon>Sphingomonadales</taxon>
        <taxon>Erythrobacteraceae</taxon>
        <taxon>Qipengyuania</taxon>
    </lineage>
</organism>
<gene>
    <name evidence="7" type="primary">bla</name>
    <name evidence="7" type="ORF">GRI48_02470</name>
</gene>
<feature type="domain" description="Metallo-beta-lactamase" evidence="6">
    <location>
        <begin position="63"/>
        <end position="250"/>
    </location>
</feature>
<dbReference type="PROSITE" id="PS00743">
    <property type="entry name" value="BETA_LACTAMASE_B_1"/>
    <property type="match status" value="1"/>
</dbReference>
<evidence type="ECO:0000256" key="4">
    <source>
        <dbReference type="ARBA" id="ARBA00022833"/>
    </source>
</evidence>
<reference evidence="7 8" key="1">
    <citation type="submission" date="2019-12" db="EMBL/GenBank/DDBJ databases">
        <title>Genomic-based taxomic classification of the family Erythrobacteraceae.</title>
        <authorList>
            <person name="Xu L."/>
        </authorList>
    </citation>
    <scope>NUCLEOTIDE SEQUENCE [LARGE SCALE GENOMIC DNA]</scope>
    <source>
        <strain evidence="7 8">MCCC 1A09965</strain>
    </source>
</reference>
<keyword evidence="8" id="KW-1185">Reference proteome</keyword>
<dbReference type="GO" id="GO:0008800">
    <property type="term" value="F:beta-lactamase activity"/>
    <property type="evidence" value="ECO:0007669"/>
    <property type="project" value="InterPro"/>
</dbReference>
<keyword evidence="5" id="KW-0732">Signal</keyword>
<dbReference type="Gene3D" id="3.60.15.10">
    <property type="entry name" value="Ribonuclease Z/Hydroxyacylglutathione hydrolase-like"/>
    <property type="match status" value="1"/>
</dbReference>
<dbReference type="OrthoDB" id="9773738at2"/>
<evidence type="ECO:0000256" key="2">
    <source>
        <dbReference type="ARBA" id="ARBA00022723"/>
    </source>
</evidence>
<dbReference type="NCBIfam" id="NF033105">
    <property type="entry name" value="bla_subclass_B3"/>
    <property type="match status" value="1"/>
</dbReference>
<name>A0A844YFN2_9SPHN</name>
<dbReference type="GO" id="GO:0017001">
    <property type="term" value="P:antibiotic catabolic process"/>
    <property type="evidence" value="ECO:0007669"/>
    <property type="project" value="InterPro"/>
</dbReference>
<keyword evidence="4" id="KW-0862">Zinc</keyword>
<keyword evidence="3" id="KW-0378">Hydrolase</keyword>
<dbReference type="AlphaFoldDB" id="A0A844YFN2"/>
<dbReference type="Proteomes" id="UP000445582">
    <property type="component" value="Unassembled WGS sequence"/>
</dbReference>